<proteinExistence type="predicted"/>
<reference evidence="1 2" key="1">
    <citation type="submission" date="2023-07" db="EMBL/GenBank/DDBJ databases">
        <title>Genomic Encyclopedia of Type Strains, Phase IV (KMG-IV): sequencing the most valuable type-strain genomes for metagenomic binning, comparative biology and taxonomic classification.</title>
        <authorList>
            <person name="Goeker M."/>
        </authorList>
    </citation>
    <scope>NUCLEOTIDE SEQUENCE [LARGE SCALE GENOMIC DNA]</scope>
    <source>
        <strain evidence="1 2">DSM 29005</strain>
    </source>
</reference>
<organism evidence="1 2">
    <name type="scientific">Metabacillus malikii</name>
    <dbReference type="NCBI Taxonomy" id="1504265"/>
    <lineage>
        <taxon>Bacteria</taxon>
        <taxon>Bacillati</taxon>
        <taxon>Bacillota</taxon>
        <taxon>Bacilli</taxon>
        <taxon>Bacillales</taxon>
        <taxon>Bacillaceae</taxon>
        <taxon>Metabacillus</taxon>
    </lineage>
</organism>
<comment type="caution">
    <text evidence="1">The sequence shown here is derived from an EMBL/GenBank/DDBJ whole genome shotgun (WGS) entry which is preliminary data.</text>
</comment>
<name>A0ABT9ZBP3_9BACI</name>
<dbReference type="EMBL" id="JAUSUD010000003">
    <property type="protein sequence ID" value="MDQ0229679.1"/>
    <property type="molecule type" value="Genomic_DNA"/>
</dbReference>
<accession>A0ABT9ZBP3</accession>
<gene>
    <name evidence="1" type="ORF">J2S19_000931</name>
</gene>
<evidence type="ECO:0000313" key="1">
    <source>
        <dbReference type="EMBL" id="MDQ0229679.1"/>
    </source>
</evidence>
<protein>
    <submittedName>
        <fullName evidence="1">Uncharacterized protein</fullName>
    </submittedName>
</protein>
<evidence type="ECO:0000313" key="2">
    <source>
        <dbReference type="Proteomes" id="UP001234495"/>
    </source>
</evidence>
<keyword evidence="2" id="KW-1185">Reference proteome</keyword>
<dbReference type="Proteomes" id="UP001234495">
    <property type="component" value="Unassembled WGS sequence"/>
</dbReference>
<sequence length="37" mass="4164">MLQLALKKKNMNAHGVASKKLSNSINETMQNNLKIHD</sequence>